<comment type="caution">
    <text evidence="2">The sequence shown here is derived from an EMBL/GenBank/DDBJ whole genome shotgun (WGS) entry which is preliminary data.</text>
</comment>
<evidence type="ECO:0000256" key="1">
    <source>
        <dbReference type="SAM" id="MobiDB-lite"/>
    </source>
</evidence>
<evidence type="ECO:0000313" key="3">
    <source>
        <dbReference type="Proteomes" id="UP000735302"/>
    </source>
</evidence>
<evidence type="ECO:0000313" key="2">
    <source>
        <dbReference type="EMBL" id="GFN76177.1"/>
    </source>
</evidence>
<dbReference type="Proteomes" id="UP000735302">
    <property type="component" value="Unassembled WGS sequence"/>
</dbReference>
<reference evidence="2 3" key="1">
    <citation type="journal article" date="2021" name="Elife">
        <title>Chloroplast acquisition without the gene transfer in kleptoplastic sea slugs, Plakobranchus ocellatus.</title>
        <authorList>
            <person name="Maeda T."/>
            <person name="Takahashi S."/>
            <person name="Yoshida T."/>
            <person name="Shimamura S."/>
            <person name="Takaki Y."/>
            <person name="Nagai Y."/>
            <person name="Toyoda A."/>
            <person name="Suzuki Y."/>
            <person name="Arimoto A."/>
            <person name="Ishii H."/>
            <person name="Satoh N."/>
            <person name="Nishiyama T."/>
            <person name="Hasebe M."/>
            <person name="Maruyama T."/>
            <person name="Minagawa J."/>
            <person name="Obokata J."/>
            <person name="Shigenobu S."/>
        </authorList>
    </citation>
    <scope>NUCLEOTIDE SEQUENCE [LARGE SCALE GENOMIC DNA]</scope>
</reference>
<proteinExistence type="predicted"/>
<organism evidence="2 3">
    <name type="scientific">Plakobranchus ocellatus</name>
    <dbReference type="NCBI Taxonomy" id="259542"/>
    <lineage>
        <taxon>Eukaryota</taxon>
        <taxon>Metazoa</taxon>
        <taxon>Spiralia</taxon>
        <taxon>Lophotrochozoa</taxon>
        <taxon>Mollusca</taxon>
        <taxon>Gastropoda</taxon>
        <taxon>Heterobranchia</taxon>
        <taxon>Euthyneura</taxon>
        <taxon>Panpulmonata</taxon>
        <taxon>Sacoglossa</taxon>
        <taxon>Placobranchoidea</taxon>
        <taxon>Plakobranchidae</taxon>
        <taxon>Plakobranchus</taxon>
    </lineage>
</organism>
<gene>
    <name evidence="2" type="ORF">PoB_000268300</name>
</gene>
<accession>A0AAV3Y1Q6</accession>
<dbReference type="EMBL" id="BLXT01000368">
    <property type="protein sequence ID" value="GFN76177.1"/>
    <property type="molecule type" value="Genomic_DNA"/>
</dbReference>
<feature type="region of interest" description="Disordered" evidence="1">
    <location>
        <begin position="58"/>
        <end position="89"/>
    </location>
</feature>
<protein>
    <submittedName>
        <fullName evidence="2">Uncharacterized protein</fullName>
    </submittedName>
</protein>
<dbReference type="AlphaFoldDB" id="A0AAV3Y1Q6"/>
<name>A0AAV3Y1Q6_9GAST</name>
<sequence>MHSGEAGILRGHATLPLLNRPDINDFATSSKKVHCFLSKTSSFHCTWRLLKLVAGNKNRSGIRSRSKYGPPRAAVNPRRPEGSRSRSRMRTDLILLSAHPCSLAYRSWQTTHPGLIKDPFASD</sequence>
<keyword evidence="3" id="KW-1185">Reference proteome</keyword>